<keyword evidence="2" id="KW-1185">Reference proteome</keyword>
<gene>
    <name evidence="1" type="primary">porQ</name>
    <name evidence="1" type="ORF">FUAX_12070</name>
</gene>
<accession>A0AAU9D921</accession>
<proteinExistence type="predicted"/>
<name>A0AAU9D921_9BACT</name>
<sequence>MKDSLRVVFFTLCEMVRSLREYESGLFCKVWCLCFLKRLAMIYPSKFKNVFIQNLRVGILIPLVTVFLFSGKAQAQYGGRNSFPFLDLPAGAEALALGGVGLTGKSAQSFWNNPASLDKDADNVASFGYAWYPANMGLSRASYSRDFEKTGMWAIGIAYLGHGDIDAYDDTGNKTGTFNASDYVITLGKSHQMGPFRMGLNLKYAESRIDSYKASAILLDIGGRFEHPKKDLAVDLVVTNIGAEVSRFEDQALDLPLDVRLGASFKPEHMPVRFHLAVFGLGSSGEIYSDPDNPNKEEGDEPSGADKVLTHMSLGGEIIFSPKFVARLGYNGAYQYELQQEGAGGLSGFSGGFGLKLKRFRFDYAMGGKHASGAAHQISLSVNLSKTEISL</sequence>
<evidence type="ECO:0000313" key="2">
    <source>
        <dbReference type="Proteomes" id="UP001348817"/>
    </source>
</evidence>
<reference evidence="1 2" key="1">
    <citation type="submission" date="2021-12" db="EMBL/GenBank/DDBJ databases">
        <title>Genome sequencing of bacteria with rrn-lacking chromosome and rrn-plasmid.</title>
        <authorList>
            <person name="Anda M."/>
            <person name="Iwasaki W."/>
        </authorList>
    </citation>
    <scope>NUCLEOTIDE SEQUENCE [LARGE SCALE GENOMIC DNA]</scope>
    <source>
        <strain evidence="1 2">DSM 100852</strain>
    </source>
</reference>
<dbReference type="KEGG" id="fax:FUAX_12070"/>
<dbReference type="NCBIfam" id="NF033711">
    <property type="entry name" value="T9SS_PorQ"/>
    <property type="match status" value="1"/>
</dbReference>
<dbReference type="Proteomes" id="UP001348817">
    <property type="component" value="Chromosome"/>
</dbReference>
<dbReference type="EMBL" id="AP025314">
    <property type="protein sequence ID" value="BDD08775.1"/>
    <property type="molecule type" value="Genomic_DNA"/>
</dbReference>
<evidence type="ECO:0000313" key="1">
    <source>
        <dbReference type="EMBL" id="BDD08775.1"/>
    </source>
</evidence>
<organism evidence="1 2">
    <name type="scientific">Fulvitalea axinellae</name>
    <dbReference type="NCBI Taxonomy" id="1182444"/>
    <lineage>
        <taxon>Bacteria</taxon>
        <taxon>Pseudomonadati</taxon>
        <taxon>Bacteroidota</taxon>
        <taxon>Cytophagia</taxon>
        <taxon>Cytophagales</taxon>
        <taxon>Persicobacteraceae</taxon>
        <taxon>Fulvitalea</taxon>
    </lineage>
</organism>
<dbReference type="NCBIfam" id="NF033709">
    <property type="entry name" value="PorV_fam"/>
    <property type="match status" value="1"/>
</dbReference>
<dbReference type="AlphaFoldDB" id="A0AAU9D921"/>
<protein>
    <submittedName>
        <fullName evidence="1">Penicillin-binding protein</fullName>
    </submittedName>
</protein>